<dbReference type="EMBL" id="JACEEZ010016686">
    <property type="protein sequence ID" value="KAG0718092.1"/>
    <property type="molecule type" value="Genomic_DNA"/>
</dbReference>
<reference evidence="1" key="1">
    <citation type="submission" date="2020-07" db="EMBL/GenBank/DDBJ databases">
        <title>The High-quality genome of the commercially important snow crab, Chionoecetes opilio.</title>
        <authorList>
            <person name="Jeong J.-H."/>
            <person name="Ryu S."/>
        </authorList>
    </citation>
    <scope>NUCLEOTIDE SEQUENCE</scope>
    <source>
        <strain evidence="1">MADBK_172401_WGS</strain>
        <tissue evidence="1">Digestive gland</tissue>
    </source>
</reference>
<name>A0A8J4Y168_CHIOP</name>
<keyword evidence="2" id="KW-1185">Reference proteome</keyword>
<dbReference type="Proteomes" id="UP000770661">
    <property type="component" value="Unassembled WGS sequence"/>
</dbReference>
<protein>
    <submittedName>
        <fullName evidence="1">Uncharacterized protein</fullName>
    </submittedName>
</protein>
<evidence type="ECO:0000313" key="2">
    <source>
        <dbReference type="Proteomes" id="UP000770661"/>
    </source>
</evidence>
<proteinExistence type="predicted"/>
<gene>
    <name evidence="1" type="ORF">GWK47_053152</name>
</gene>
<evidence type="ECO:0000313" key="1">
    <source>
        <dbReference type="EMBL" id="KAG0718092.1"/>
    </source>
</evidence>
<organism evidence="1 2">
    <name type="scientific">Chionoecetes opilio</name>
    <name type="common">Atlantic snow crab</name>
    <name type="synonym">Cancer opilio</name>
    <dbReference type="NCBI Taxonomy" id="41210"/>
    <lineage>
        <taxon>Eukaryota</taxon>
        <taxon>Metazoa</taxon>
        <taxon>Ecdysozoa</taxon>
        <taxon>Arthropoda</taxon>
        <taxon>Crustacea</taxon>
        <taxon>Multicrustacea</taxon>
        <taxon>Malacostraca</taxon>
        <taxon>Eumalacostraca</taxon>
        <taxon>Eucarida</taxon>
        <taxon>Decapoda</taxon>
        <taxon>Pleocyemata</taxon>
        <taxon>Brachyura</taxon>
        <taxon>Eubrachyura</taxon>
        <taxon>Majoidea</taxon>
        <taxon>Majidae</taxon>
        <taxon>Chionoecetes</taxon>
    </lineage>
</organism>
<comment type="caution">
    <text evidence="1">The sequence shown here is derived from an EMBL/GenBank/DDBJ whole genome shotgun (WGS) entry which is preliminary data.</text>
</comment>
<dbReference type="AlphaFoldDB" id="A0A8J4Y168"/>
<sequence length="151" mass="17069">MGRSWRPKLRKNDLNLVKDLHHFQIKRSDREDDPHHILPPSLVPGADLGGCLFSRRGSAWRRRRRLLKRRGRKRTSTEPGFNKAADQLINFLAPLTHPSASVRALTLLNIDISFLSLPVDEWEANPAYQKGVSTVKNLSVTNDGAGSVGWR</sequence>
<accession>A0A8J4Y168</accession>